<protein>
    <submittedName>
        <fullName evidence="2">YqaJ viral recombinase family protein</fullName>
    </submittedName>
</protein>
<dbReference type="AlphaFoldDB" id="A0A134AJV3"/>
<dbReference type="PANTHER" id="PTHR46609">
    <property type="entry name" value="EXONUCLEASE, PHAGE-TYPE/RECB, C-TERMINAL DOMAIN-CONTAINING PROTEIN"/>
    <property type="match status" value="1"/>
</dbReference>
<dbReference type="InterPro" id="IPR011604">
    <property type="entry name" value="PDDEXK-like_dom_sf"/>
</dbReference>
<proteinExistence type="predicted"/>
<dbReference type="STRING" id="157687.HMPREF3180_00851"/>
<dbReference type="Pfam" id="PF09588">
    <property type="entry name" value="YqaJ"/>
    <property type="match status" value="1"/>
</dbReference>
<evidence type="ECO:0000313" key="3">
    <source>
        <dbReference type="Proteomes" id="UP000070483"/>
    </source>
</evidence>
<evidence type="ECO:0000313" key="2">
    <source>
        <dbReference type="EMBL" id="KXB67987.1"/>
    </source>
</evidence>
<dbReference type="PATRIC" id="fig|157687.3.peg.849"/>
<organism evidence="2 3">
    <name type="scientific">Leptotrichia wadei</name>
    <dbReference type="NCBI Taxonomy" id="157687"/>
    <lineage>
        <taxon>Bacteria</taxon>
        <taxon>Fusobacteriati</taxon>
        <taxon>Fusobacteriota</taxon>
        <taxon>Fusobacteriia</taxon>
        <taxon>Fusobacteriales</taxon>
        <taxon>Leptotrichiaceae</taxon>
        <taxon>Leptotrichia</taxon>
    </lineage>
</organism>
<dbReference type="InterPro" id="IPR051703">
    <property type="entry name" value="NF-kappa-B_Signaling_Reg"/>
</dbReference>
<comment type="caution">
    <text evidence="2">The sequence shown here is derived from an EMBL/GenBank/DDBJ whole genome shotgun (WGS) entry which is preliminary data.</text>
</comment>
<accession>A0A134AJV3</accession>
<dbReference type="Gene3D" id="3.90.320.10">
    <property type="match status" value="1"/>
</dbReference>
<reference evidence="3" key="1">
    <citation type="submission" date="2016-01" db="EMBL/GenBank/DDBJ databases">
        <authorList>
            <person name="Mitreva M."/>
            <person name="Pepin K.H."/>
            <person name="Mihindukulasuriya K.A."/>
            <person name="Fulton R."/>
            <person name="Fronick C."/>
            <person name="O'Laughlin M."/>
            <person name="Miner T."/>
            <person name="Herter B."/>
            <person name="Rosa B.A."/>
            <person name="Cordes M."/>
            <person name="Tomlinson C."/>
            <person name="Wollam A."/>
            <person name="Palsikar V.B."/>
            <person name="Mardis E.R."/>
            <person name="Wilson R.K."/>
        </authorList>
    </citation>
    <scope>NUCLEOTIDE SEQUENCE [LARGE SCALE GENOMIC DNA]</scope>
    <source>
        <strain evidence="3">KA00185</strain>
    </source>
</reference>
<sequence length="220" mass="26078">MEKKVNYKEISYKNEEEWHSIRQKHIGGSDCSIIMGHNPYNEDIQELWRIKTGREKQKDISNVPAVKNGILQEPHLRGIFEAQYPEFKVDTLEKTLVSLKYPFMAANLDGVLENKASKEKGILEIKTARCMNWKQFERDWKNEVPLHYHLQVQHYLAVTGWKFAVLFANIKLELTDESILKKFYIERDEDDIKEIIKKEIWFNSFVINDIEPPSKRRLVI</sequence>
<dbReference type="InterPro" id="IPR019080">
    <property type="entry name" value="YqaJ_viral_recombinase"/>
</dbReference>
<name>A0A134AJV3_9FUSO</name>
<dbReference type="InterPro" id="IPR011335">
    <property type="entry name" value="Restrct_endonuc-II-like"/>
</dbReference>
<dbReference type="RefSeq" id="WP_060917688.1">
    <property type="nucleotide sequence ID" value="NZ_KQ960046.1"/>
</dbReference>
<dbReference type="PANTHER" id="PTHR46609:SF6">
    <property type="entry name" value="EXONUCLEASE, PHAGE-TYPE_RECB, C-TERMINAL DOMAIN-CONTAINING PROTEIN-RELATED"/>
    <property type="match status" value="1"/>
</dbReference>
<feature type="domain" description="YqaJ viral recombinase" evidence="1">
    <location>
        <begin position="17"/>
        <end position="161"/>
    </location>
</feature>
<dbReference type="EMBL" id="LSDD01000056">
    <property type="protein sequence ID" value="KXB67987.1"/>
    <property type="molecule type" value="Genomic_DNA"/>
</dbReference>
<dbReference type="InterPro" id="IPR017482">
    <property type="entry name" value="Lambda-type_endonuclease"/>
</dbReference>
<evidence type="ECO:0000259" key="1">
    <source>
        <dbReference type="Pfam" id="PF09588"/>
    </source>
</evidence>
<dbReference type="NCBIfam" id="TIGR03033">
    <property type="entry name" value="phage_rel_nuc"/>
    <property type="match status" value="1"/>
</dbReference>
<dbReference type="SUPFAM" id="SSF52980">
    <property type="entry name" value="Restriction endonuclease-like"/>
    <property type="match status" value="1"/>
</dbReference>
<keyword evidence="3" id="KW-1185">Reference proteome</keyword>
<dbReference type="Proteomes" id="UP000070483">
    <property type="component" value="Unassembled WGS sequence"/>
</dbReference>
<gene>
    <name evidence="2" type="ORF">HMPREF3180_00851</name>
</gene>
<dbReference type="OrthoDB" id="46225at2"/>